<protein>
    <submittedName>
        <fullName evidence="1">Kinase-associated protein B</fullName>
    </submittedName>
</protein>
<dbReference type="InterPro" id="IPR038080">
    <property type="entry name" value="KapB_sf"/>
</dbReference>
<reference evidence="1 2" key="1">
    <citation type="submission" date="2019-03" db="EMBL/GenBank/DDBJ databases">
        <title>Genomic Encyclopedia of Type Strains, Phase IV (KMG-IV): sequencing the most valuable type-strain genomes for metagenomic binning, comparative biology and taxonomic classification.</title>
        <authorList>
            <person name="Goeker M."/>
        </authorList>
    </citation>
    <scope>NUCLEOTIDE SEQUENCE [LARGE SCALE GENOMIC DNA]</scope>
    <source>
        <strain evidence="1 2">DSM 19377</strain>
    </source>
</reference>
<dbReference type="InterPro" id="IPR014916">
    <property type="entry name" value="KapB"/>
</dbReference>
<name>A0A4R2NZ87_9BACL</name>
<organism evidence="1 2">
    <name type="scientific">Scopulibacillus darangshiensis</name>
    <dbReference type="NCBI Taxonomy" id="442528"/>
    <lineage>
        <taxon>Bacteria</taxon>
        <taxon>Bacillati</taxon>
        <taxon>Bacillota</taxon>
        <taxon>Bacilli</taxon>
        <taxon>Bacillales</taxon>
        <taxon>Sporolactobacillaceae</taxon>
        <taxon>Scopulibacillus</taxon>
    </lineage>
</organism>
<dbReference type="SMART" id="SM01298">
    <property type="entry name" value="KapB"/>
    <property type="match status" value="1"/>
</dbReference>
<dbReference type="Proteomes" id="UP000295416">
    <property type="component" value="Unassembled WGS sequence"/>
</dbReference>
<dbReference type="Gene3D" id="2.30.30.430">
    <property type="entry name" value="Kinase associated protein B domain"/>
    <property type="match status" value="1"/>
</dbReference>
<comment type="caution">
    <text evidence="1">The sequence shown here is derived from an EMBL/GenBank/DDBJ whole genome shotgun (WGS) entry which is preliminary data.</text>
</comment>
<evidence type="ECO:0000313" key="1">
    <source>
        <dbReference type="EMBL" id="TCP27058.1"/>
    </source>
</evidence>
<gene>
    <name evidence="1" type="ORF">EV207_11836</name>
</gene>
<keyword evidence="1" id="KW-0808">Transferase</keyword>
<evidence type="ECO:0000313" key="2">
    <source>
        <dbReference type="Proteomes" id="UP000295416"/>
    </source>
</evidence>
<sequence>MTETIQPNDLVIARYKTGEYIAKVIEPRQTEQAVVEILAVIKHPTQGDLHSPNNINVPLFHQRKALAYHEKAVVRVNTLKQYEGNQIPEYKASLRKAVNDKLEKLGKRGDDWARLAIEQLRDLEKDYFG</sequence>
<dbReference type="EMBL" id="SLXK01000018">
    <property type="protein sequence ID" value="TCP27058.1"/>
    <property type="molecule type" value="Genomic_DNA"/>
</dbReference>
<keyword evidence="2" id="KW-1185">Reference proteome</keyword>
<dbReference type="SUPFAM" id="SSF141251">
    <property type="entry name" value="Kinase-associated protein B-like"/>
    <property type="match status" value="1"/>
</dbReference>
<dbReference type="Pfam" id="PF08810">
    <property type="entry name" value="KapB"/>
    <property type="match status" value="1"/>
</dbReference>
<dbReference type="RefSeq" id="WP_165886933.1">
    <property type="nucleotide sequence ID" value="NZ_SLXK01000018.1"/>
</dbReference>
<proteinExistence type="predicted"/>
<dbReference type="AlphaFoldDB" id="A0A4R2NZ87"/>
<accession>A0A4R2NZ87</accession>
<dbReference type="GO" id="GO:0016301">
    <property type="term" value="F:kinase activity"/>
    <property type="evidence" value="ECO:0007669"/>
    <property type="project" value="UniProtKB-KW"/>
</dbReference>
<keyword evidence="1" id="KW-0418">Kinase</keyword>